<comment type="function">
    <text evidence="1">Potential calcium sensor.</text>
</comment>
<dbReference type="InterPro" id="IPR039647">
    <property type="entry name" value="EF_hand_pair_protein_CML-like"/>
</dbReference>
<dbReference type="GO" id="GO:0005509">
    <property type="term" value="F:calcium ion binding"/>
    <property type="evidence" value="ECO:0007669"/>
    <property type="project" value="InterPro"/>
</dbReference>
<feature type="domain" description="EF-hand" evidence="5">
    <location>
        <begin position="48"/>
        <end position="83"/>
    </location>
</feature>
<dbReference type="InterPro" id="IPR002048">
    <property type="entry name" value="EF_hand_dom"/>
</dbReference>
<dbReference type="AlphaFoldDB" id="A0AAN8Z3Q9"/>
<dbReference type="FunFam" id="1.10.238.10:FF:000275">
    <property type="entry name" value="Probable calcium-binding protein CML27"/>
    <property type="match status" value="1"/>
</dbReference>
<protein>
    <submittedName>
        <fullName evidence="6">EF-hand domain</fullName>
    </submittedName>
</protein>
<dbReference type="GO" id="GO:0005737">
    <property type="term" value="C:cytoplasm"/>
    <property type="evidence" value="ECO:0007669"/>
    <property type="project" value="UniProtKB-ARBA"/>
</dbReference>
<keyword evidence="4" id="KW-0106">Calcium</keyword>
<evidence type="ECO:0000256" key="2">
    <source>
        <dbReference type="ARBA" id="ARBA00022723"/>
    </source>
</evidence>
<dbReference type="CDD" id="cd00051">
    <property type="entry name" value="EFh"/>
    <property type="match status" value="2"/>
</dbReference>
<keyword evidence="7" id="KW-1185">Reference proteome</keyword>
<evidence type="ECO:0000256" key="4">
    <source>
        <dbReference type="ARBA" id="ARBA00022837"/>
    </source>
</evidence>
<evidence type="ECO:0000313" key="6">
    <source>
        <dbReference type="EMBL" id="KAK6925379.1"/>
    </source>
</evidence>
<dbReference type="FunFam" id="1.10.238.10:FF:000089">
    <property type="entry name" value="calmodulin-like protein 3"/>
    <property type="match status" value="1"/>
</dbReference>
<dbReference type="SUPFAM" id="SSF47473">
    <property type="entry name" value="EF-hand"/>
    <property type="match status" value="1"/>
</dbReference>
<feature type="domain" description="EF-hand" evidence="5">
    <location>
        <begin position="126"/>
        <end position="159"/>
    </location>
</feature>
<dbReference type="InterPro" id="IPR011992">
    <property type="entry name" value="EF-hand-dom_pair"/>
</dbReference>
<name>A0AAN8Z3Q9_9MAGN</name>
<reference evidence="6 7" key="1">
    <citation type="submission" date="2023-12" db="EMBL/GenBank/DDBJ databases">
        <title>A high-quality genome assembly for Dillenia turbinata (Dilleniales).</title>
        <authorList>
            <person name="Chanderbali A."/>
        </authorList>
    </citation>
    <scope>NUCLEOTIDE SEQUENCE [LARGE SCALE GENOMIC DNA]</scope>
    <source>
        <strain evidence="6">LSX21</strain>
        <tissue evidence="6">Leaf</tissue>
    </source>
</reference>
<dbReference type="PROSITE" id="PS00018">
    <property type="entry name" value="EF_HAND_1"/>
    <property type="match status" value="4"/>
</dbReference>
<keyword evidence="2" id="KW-0479">Metal-binding</keyword>
<dbReference type="Pfam" id="PF13499">
    <property type="entry name" value="EF-hand_7"/>
    <property type="match status" value="2"/>
</dbReference>
<sequence>MSSSTKSSVYLQNAEEVRKVFNRFDTNGDGKISSSELGNVLKALGSTISQEELSRMMEELDTDHNGFISLDEFAEFCKGDVADDGLGSDGGNQELKDAFEMYDQDKNGLISATELHLVLTRLGEKCSVEDCVRMIKSVDSDGDGKVSFDEFKKMMTNTK</sequence>
<evidence type="ECO:0000313" key="7">
    <source>
        <dbReference type="Proteomes" id="UP001370490"/>
    </source>
</evidence>
<dbReference type="SMART" id="SM00054">
    <property type="entry name" value="EFh"/>
    <property type="match status" value="4"/>
</dbReference>
<dbReference type="PANTHER" id="PTHR10891">
    <property type="entry name" value="EF-HAND CALCIUM-BINDING DOMAIN CONTAINING PROTEIN"/>
    <property type="match status" value="1"/>
</dbReference>
<dbReference type="EMBL" id="JBAMMX010000016">
    <property type="protein sequence ID" value="KAK6925379.1"/>
    <property type="molecule type" value="Genomic_DNA"/>
</dbReference>
<feature type="domain" description="EF-hand" evidence="5">
    <location>
        <begin position="12"/>
        <end position="47"/>
    </location>
</feature>
<keyword evidence="3" id="KW-0677">Repeat</keyword>
<feature type="domain" description="EF-hand" evidence="5">
    <location>
        <begin position="90"/>
        <end position="125"/>
    </location>
</feature>
<gene>
    <name evidence="6" type="ORF">RJ641_009705</name>
</gene>
<dbReference type="Proteomes" id="UP001370490">
    <property type="component" value="Unassembled WGS sequence"/>
</dbReference>
<organism evidence="6 7">
    <name type="scientific">Dillenia turbinata</name>
    <dbReference type="NCBI Taxonomy" id="194707"/>
    <lineage>
        <taxon>Eukaryota</taxon>
        <taxon>Viridiplantae</taxon>
        <taxon>Streptophyta</taxon>
        <taxon>Embryophyta</taxon>
        <taxon>Tracheophyta</taxon>
        <taxon>Spermatophyta</taxon>
        <taxon>Magnoliopsida</taxon>
        <taxon>eudicotyledons</taxon>
        <taxon>Gunneridae</taxon>
        <taxon>Pentapetalae</taxon>
        <taxon>Dilleniales</taxon>
        <taxon>Dilleniaceae</taxon>
        <taxon>Dillenia</taxon>
    </lineage>
</organism>
<comment type="caution">
    <text evidence="6">The sequence shown here is derived from an EMBL/GenBank/DDBJ whole genome shotgun (WGS) entry which is preliminary data.</text>
</comment>
<proteinExistence type="predicted"/>
<evidence type="ECO:0000259" key="5">
    <source>
        <dbReference type="PROSITE" id="PS50222"/>
    </source>
</evidence>
<accession>A0AAN8Z3Q9</accession>
<dbReference type="InterPro" id="IPR018247">
    <property type="entry name" value="EF_Hand_1_Ca_BS"/>
</dbReference>
<evidence type="ECO:0000256" key="1">
    <source>
        <dbReference type="ARBA" id="ARBA00003291"/>
    </source>
</evidence>
<dbReference type="PROSITE" id="PS50222">
    <property type="entry name" value="EF_HAND_2"/>
    <property type="match status" value="4"/>
</dbReference>
<evidence type="ECO:0000256" key="3">
    <source>
        <dbReference type="ARBA" id="ARBA00022737"/>
    </source>
</evidence>
<dbReference type="Gene3D" id="1.10.238.10">
    <property type="entry name" value="EF-hand"/>
    <property type="match status" value="2"/>
</dbReference>